<evidence type="ECO:0000313" key="1">
    <source>
        <dbReference type="EMBL" id="MPN14066.1"/>
    </source>
</evidence>
<reference evidence="1" key="1">
    <citation type="submission" date="2019-08" db="EMBL/GenBank/DDBJ databases">
        <authorList>
            <person name="Kucharzyk K."/>
            <person name="Murdoch R.W."/>
            <person name="Higgins S."/>
            <person name="Loffler F."/>
        </authorList>
    </citation>
    <scope>NUCLEOTIDE SEQUENCE</scope>
</reference>
<name>A0A645FK78_9ZZZZ</name>
<proteinExistence type="predicted"/>
<protein>
    <submittedName>
        <fullName evidence="1">Uncharacterized protein</fullName>
    </submittedName>
</protein>
<comment type="caution">
    <text evidence="1">The sequence shown here is derived from an EMBL/GenBank/DDBJ whole genome shotgun (WGS) entry which is preliminary data.</text>
</comment>
<dbReference type="AlphaFoldDB" id="A0A645FK78"/>
<sequence length="171" mass="20104">MDARQFAPFPVVLRDRFKRDAEFLFRQRQRRRQQRGDAFFQFSARDPVDAFDRAVTEVEVVPTMTMNVNEARHRRQPRSVNHGSGRRNRCAFRENRTDFSVLHPNRPGGEINPRRNDTAIFYQQCGHDEISRFRILSSKDNIARPLRFRNAMFGKTYGLFCKSASIPDPPD</sequence>
<accession>A0A645FK78</accession>
<dbReference type="EMBL" id="VSSQ01060656">
    <property type="protein sequence ID" value="MPN14066.1"/>
    <property type="molecule type" value="Genomic_DNA"/>
</dbReference>
<gene>
    <name evidence="1" type="ORF">SDC9_161392</name>
</gene>
<organism evidence="1">
    <name type="scientific">bioreactor metagenome</name>
    <dbReference type="NCBI Taxonomy" id="1076179"/>
    <lineage>
        <taxon>unclassified sequences</taxon>
        <taxon>metagenomes</taxon>
        <taxon>ecological metagenomes</taxon>
    </lineage>
</organism>